<feature type="region of interest" description="Disordered" evidence="1">
    <location>
        <begin position="128"/>
        <end position="157"/>
    </location>
</feature>
<protein>
    <recommendedName>
        <fullName evidence="2">Reverse transcriptase Ty1/copia-type domain-containing protein</fullName>
    </recommendedName>
</protein>
<organism evidence="3 4">
    <name type="scientific">Peronospora matthiolae</name>
    <dbReference type="NCBI Taxonomy" id="2874970"/>
    <lineage>
        <taxon>Eukaryota</taxon>
        <taxon>Sar</taxon>
        <taxon>Stramenopiles</taxon>
        <taxon>Oomycota</taxon>
        <taxon>Peronosporomycetes</taxon>
        <taxon>Peronosporales</taxon>
        <taxon>Peronosporaceae</taxon>
        <taxon>Peronospora</taxon>
    </lineage>
</organism>
<feature type="compositionally biased region" description="Polar residues" evidence="1">
    <location>
        <begin position="131"/>
        <end position="157"/>
    </location>
</feature>
<sequence length="157" mass="17163">MQLIGEELARFDAQKSGDVCLRLIKSLYGLKQTSRLWNQLLHKTLADIGDEQSMNHSYVYFKTNNEGTVILGTYGDDLLAAATSDKLLDDFSTTMKSLELKCLGPAKHFLGMWISYIADAGAVRAPIADESSLQSESTSARSLPSTRSGSAEQPTVQ</sequence>
<evidence type="ECO:0000259" key="2">
    <source>
        <dbReference type="Pfam" id="PF07727"/>
    </source>
</evidence>
<reference evidence="3" key="1">
    <citation type="submission" date="2024-01" db="EMBL/GenBank/DDBJ databases">
        <authorList>
            <person name="Webb A."/>
        </authorList>
    </citation>
    <scope>NUCLEOTIDE SEQUENCE</scope>
    <source>
        <strain evidence="3">Pm1</strain>
    </source>
</reference>
<comment type="caution">
    <text evidence="3">The sequence shown here is derived from an EMBL/GenBank/DDBJ whole genome shotgun (WGS) entry which is preliminary data.</text>
</comment>
<evidence type="ECO:0000313" key="4">
    <source>
        <dbReference type="Proteomes" id="UP001162060"/>
    </source>
</evidence>
<feature type="domain" description="Reverse transcriptase Ty1/copia-type" evidence="2">
    <location>
        <begin position="14"/>
        <end position="119"/>
    </location>
</feature>
<dbReference type="Proteomes" id="UP001162060">
    <property type="component" value="Unassembled WGS sequence"/>
</dbReference>
<proteinExistence type="predicted"/>
<name>A0AAV1TKB8_9STRA</name>
<dbReference type="EMBL" id="CAKLBY020000052">
    <property type="protein sequence ID" value="CAK7920634.1"/>
    <property type="molecule type" value="Genomic_DNA"/>
</dbReference>
<dbReference type="AlphaFoldDB" id="A0AAV1TKB8"/>
<accession>A0AAV1TKB8</accession>
<evidence type="ECO:0000313" key="3">
    <source>
        <dbReference type="EMBL" id="CAK7920634.1"/>
    </source>
</evidence>
<dbReference type="InterPro" id="IPR013103">
    <property type="entry name" value="RVT_2"/>
</dbReference>
<gene>
    <name evidence="3" type="ORF">PM001_LOCUS6765</name>
</gene>
<evidence type="ECO:0000256" key="1">
    <source>
        <dbReference type="SAM" id="MobiDB-lite"/>
    </source>
</evidence>
<dbReference type="Pfam" id="PF07727">
    <property type="entry name" value="RVT_2"/>
    <property type="match status" value="1"/>
</dbReference>